<evidence type="ECO:0000313" key="2">
    <source>
        <dbReference type="EMBL" id="ETM56978.1"/>
    </source>
</evidence>
<accession>W2P9S5</accession>
<feature type="signal peptide" evidence="1">
    <location>
        <begin position="1"/>
        <end position="20"/>
    </location>
</feature>
<gene>
    <name evidence="2" type="ORF">L914_00130</name>
</gene>
<protein>
    <recommendedName>
        <fullName evidence="3">RxLR effector protein</fullName>
    </recommendedName>
</protein>
<feature type="non-terminal residue" evidence="2">
    <location>
        <position position="61"/>
    </location>
</feature>
<proteinExistence type="predicted"/>
<dbReference type="EMBL" id="KI690346">
    <property type="protein sequence ID" value="ETM56978.1"/>
    <property type="molecule type" value="Genomic_DNA"/>
</dbReference>
<feature type="chain" id="PRO_5004822590" description="RxLR effector protein" evidence="1">
    <location>
        <begin position="21"/>
        <end position="61"/>
    </location>
</feature>
<sequence>MSPLAALLVLLCATLQTASSIDVPVDTNFEFTGLHSDFAQQYYVLNTELDDTAQLSDFSGD</sequence>
<organism evidence="2">
    <name type="scientific">Phytophthora nicotianae</name>
    <name type="common">Potato buckeye rot agent</name>
    <name type="synonym">Phytophthora parasitica</name>
    <dbReference type="NCBI Taxonomy" id="4792"/>
    <lineage>
        <taxon>Eukaryota</taxon>
        <taxon>Sar</taxon>
        <taxon>Stramenopiles</taxon>
        <taxon>Oomycota</taxon>
        <taxon>Peronosporomycetes</taxon>
        <taxon>Peronosporales</taxon>
        <taxon>Peronosporaceae</taxon>
        <taxon>Phytophthora</taxon>
    </lineage>
</organism>
<dbReference type="AlphaFoldDB" id="W2P9S5"/>
<dbReference type="VEuPathDB" id="FungiDB:PPTG_20656"/>
<keyword evidence="1" id="KW-0732">Signal</keyword>
<evidence type="ECO:0000256" key="1">
    <source>
        <dbReference type="SAM" id="SignalP"/>
    </source>
</evidence>
<name>W2P9S5_PHYNI</name>
<evidence type="ECO:0008006" key="3">
    <source>
        <dbReference type="Google" id="ProtNLM"/>
    </source>
</evidence>
<dbReference type="Proteomes" id="UP000054532">
    <property type="component" value="Unassembled WGS sequence"/>
</dbReference>
<reference evidence="2" key="1">
    <citation type="submission" date="2013-11" db="EMBL/GenBank/DDBJ databases">
        <title>The Genome Sequence of Phytophthora parasitica IAC_01/95.</title>
        <authorList>
            <consortium name="The Broad Institute Genomics Platform"/>
            <person name="Russ C."/>
            <person name="Tyler B."/>
            <person name="Panabieres F."/>
            <person name="Shan W."/>
            <person name="Tripathy S."/>
            <person name="Grunwald N."/>
            <person name="Machado M."/>
            <person name="Johnson C.S."/>
            <person name="Arredondo F."/>
            <person name="Hong C."/>
            <person name="Coffey M."/>
            <person name="Young S.K."/>
            <person name="Zeng Q."/>
            <person name="Gargeya S."/>
            <person name="Fitzgerald M."/>
            <person name="Abouelleil A."/>
            <person name="Alvarado L."/>
            <person name="Chapman S.B."/>
            <person name="Gainer-Dewar J."/>
            <person name="Goldberg J."/>
            <person name="Griggs A."/>
            <person name="Gujja S."/>
            <person name="Hansen M."/>
            <person name="Howarth C."/>
            <person name="Imamovic A."/>
            <person name="Ireland A."/>
            <person name="Larimer J."/>
            <person name="McCowan C."/>
            <person name="Murphy C."/>
            <person name="Pearson M."/>
            <person name="Poon T.W."/>
            <person name="Priest M."/>
            <person name="Roberts A."/>
            <person name="Saif S."/>
            <person name="Shea T."/>
            <person name="Sykes S."/>
            <person name="Wortman J."/>
            <person name="Nusbaum C."/>
            <person name="Birren B."/>
        </authorList>
    </citation>
    <scope>NUCLEOTIDE SEQUENCE [LARGE SCALE GENOMIC DNA]</scope>
    <source>
        <strain evidence="2">IAC_01/95</strain>
    </source>
</reference>